<dbReference type="AlphaFoldDB" id="A0A1C6WGA6"/>
<reference evidence="1" key="1">
    <citation type="submission" date="2016-08" db="EMBL/GenBank/DDBJ databases">
        <authorList>
            <consortium name="Pathogen Informatics"/>
        </authorList>
    </citation>
    <scope>NUCLEOTIDE SEQUENCE</scope>
    <source>
        <strain evidence="1">NK65 ny</strain>
    </source>
</reference>
<sequence length="92" mass="10960">MNDYVCRRFLLVRNWFPDQLNSEGKYYFNDDKNFKEYCNNKICNTDLEKINAGCLLLFNQFFGSSTSFKYNYVYAIKKSNNAAYFVNVIILD</sequence>
<dbReference type="InterPro" id="IPR006477">
    <property type="entry name" value="Yir_bir_cir"/>
</dbReference>
<protein>
    <submittedName>
        <fullName evidence="1">Plasmodium variant antigen protein Cir/Yir/Bir, putative</fullName>
    </submittedName>
</protein>
<dbReference type="EMBL" id="FMIE01000220">
    <property type="protein sequence ID" value="SCL86479.1"/>
    <property type="molecule type" value="Genomic_DNA"/>
</dbReference>
<gene>
    <name evidence="1" type="ORF">PBNK65NY_000511300</name>
</gene>
<name>A0A1C6WGA6_PLABE</name>
<dbReference type="Proteomes" id="UP000516480">
    <property type="component" value="Unassembled WGS sequence"/>
</dbReference>
<accession>A0A1C6WGA6</accession>
<comment type="caution">
    <text evidence="1">The sequence shown here is derived from an EMBL/GenBank/DDBJ whole genome shotgun (WGS) entry which is preliminary data.</text>
</comment>
<dbReference type="Pfam" id="PF06022">
    <property type="entry name" value="Cir_Bir_Yir"/>
    <property type="match status" value="1"/>
</dbReference>
<evidence type="ECO:0000313" key="1">
    <source>
        <dbReference type="EMBL" id="SCL86479.1"/>
    </source>
</evidence>
<proteinExistence type="predicted"/>
<organism evidence="1">
    <name type="scientific">Plasmodium berghei</name>
    <dbReference type="NCBI Taxonomy" id="5821"/>
    <lineage>
        <taxon>Eukaryota</taxon>
        <taxon>Sar</taxon>
        <taxon>Alveolata</taxon>
        <taxon>Apicomplexa</taxon>
        <taxon>Aconoidasida</taxon>
        <taxon>Haemosporida</taxon>
        <taxon>Plasmodiidae</taxon>
        <taxon>Plasmodium</taxon>
        <taxon>Plasmodium (Vinckeia)</taxon>
    </lineage>
</organism>